<dbReference type="GO" id="GO:0042351">
    <property type="term" value="P:'de novo' GDP-L-fucose biosynthetic process"/>
    <property type="evidence" value="ECO:0007669"/>
    <property type="project" value="TreeGrafter"/>
</dbReference>
<feature type="domain" description="NAD(P)-binding" evidence="7">
    <location>
        <begin position="6"/>
        <end position="312"/>
    </location>
</feature>
<accession>K6H0I7</accession>
<keyword evidence="9" id="KW-1185">Reference proteome</keyword>
<dbReference type="SUPFAM" id="SSF51735">
    <property type="entry name" value="NAD(P)-binding Rossmann-fold domains"/>
    <property type="match status" value="1"/>
</dbReference>
<evidence type="ECO:0000256" key="3">
    <source>
        <dbReference type="ARBA" id="ARBA00009263"/>
    </source>
</evidence>
<dbReference type="GO" id="GO:0008446">
    <property type="term" value="F:GDP-mannose 4,6-dehydratase activity"/>
    <property type="evidence" value="ECO:0007669"/>
    <property type="project" value="UniProtKB-EC"/>
</dbReference>
<comment type="similarity">
    <text evidence="3">Belongs to the NAD(P)-dependent epimerase/dehydratase family. GDP-mannose 4,6-dehydratase subfamily.</text>
</comment>
<name>K6H0I7_9GAMM</name>
<dbReference type="InterPro" id="IPR006368">
    <property type="entry name" value="GDP_Man_deHydtase"/>
</dbReference>
<comment type="caution">
    <text evidence="8">The sequence shown here is derived from an EMBL/GenBank/DDBJ whole genome shotgun (WGS) entry which is preliminary data.</text>
</comment>
<gene>
    <name evidence="8" type="ORF">B273_0619</name>
</gene>
<dbReference type="InterPro" id="IPR036291">
    <property type="entry name" value="NAD(P)-bd_dom_sf"/>
</dbReference>
<keyword evidence="5" id="KW-0456">Lyase</keyword>
<sequence length="318" mass="36096">MAKTALINGISGQDGSLMAHHLLSNDYNVIGISRDATLNSFSNLIALNIKKDVELISSFMLDPKDVQKIIRQYKPNEIYNLGGQSSVSKSYQNPIDTMISHCQPNLNILECLRHHFSNVRYYNACSGECFGDTAIDGADENTPFNPKSPYGVAKAAAYFHTSNYRDAYDLFVSSGILFNHESHLRGDHFVTKKICLEAKKIAEGTSKKLVLGDLSIQRDWGWAPQYIEAMWLMLQNDTPGDYVIASGISYSLEEFVKLVFDYYGLEWSKYVHQSDQFIRPSEIQSNFGLPEKAKNVLNWSPKYQLKDIVRMMIENKLY</sequence>
<dbReference type="InterPro" id="IPR016040">
    <property type="entry name" value="NAD(P)-bd_dom"/>
</dbReference>
<organism evidence="8 9">
    <name type="scientific">SAR86 cluster bacterium SAR86E</name>
    <dbReference type="NCBI Taxonomy" id="1208365"/>
    <lineage>
        <taxon>Bacteria</taxon>
        <taxon>Pseudomonadati</taxon>
        <taxon>Pseudomonadota</taxon>
        <taxon>Gammaproteobacteria</taxon>
        <taxon>SAR86 cluster</taxon>
    </lineage>
</organism>
<protein>
    <recommendedName>
        <fullName evidence="4">GDP-mannose 4,6-dehydratase</fullName>
        <ecNumber evidence="4">4.2.1.47</ecNumber>
    </recommendedName>
</protein>
<dbReference type="EC" id="4.2.1.47" evidence="4"/>
<dbReference type="PATRIC" id="fig|1208365.4.peg.1211"/>
<dbReference type="Gene3D" id="3.40.50.720">
    <property type="entry name" value="NAD(P)-binding Rossmann-like Domain"/>
    <property type="match status" value="1"/>
</dbReference>
<evidence type="ECO:0000313" key="8">
    <source>
        <dbReference type="EMBL" id="EKO36063.1"/>
    </source>
</evidence>
<proteinExistence type="inferred from homology"/>
<evidence type="ECO:0000256" key="4">
    <source>
        <dbReference type="ARBA" id="ARBA00011989"/>
    </source>
</evidence>
<dbReference type="STRING" id="1208365.B273_0619"/>
<evidence type="ECO:0000256" key="2">
    <source>
        <dbReference type="ARBA" id="ARBA00001937"/>
    </source>
</evidence>
<dbReference type="FunFam" id="3.40.50.720:FF:000924">
    <property type="entry name" value="GDP-mannose 4,6 dehydratase"/>
    <property type="match status" value="1"/>
</dbReference>
<dbReference type="EMBL" id="AMWX01000012">
    <property type="protein sequence ID" value="EKO36063.1"/>
    <property type="molecule type" value="Genomic_DNA"/>
</dbReference>
<evidence type="ECO:0000313" key="9">
    <source>
        <dbReference type="Proteomes" id="UP000010310"/>
    </source>
</evidence>
<evidence type="ECO:0000256" key="6">
    <source>
        <dbReference type="ARBA" id="ARBA00059383"/>
    </source>
</evidence>
<dbReference type="Pfam" id="PF16363">
    <property type="entry name" value="GDP_Man_Dehyd"/>
    <property type="match status" value="1"/>
</dbReference>
<evidence type="ECO:0000256" key="5">
    <source>
        <dbReference type="ARBA" id="ARBA00023239"/>
    </source>
</evidence>
<dbReference type="PANTHER" id="PTHR43715:SF1">
    <property type="entry name" value="GDP-MANNOSE 4,6 DEHYDRATASE"/>
    <property type="match status" value="1"/>
</dbReference>
<comment type="function">
    <text evidence="6">Catalyzes the conversion of GDP-D-mannose to GDP-4-dehydro-6-deoxy-D-mannose.</text>
</comment>
<dbReference type="AlphaFoldDB" id="K6H0I7"/>
<comment type="catalytic activity">
    <reaction evidence="1">
        <text>GDP-alpha-D-mannose = GDP-4-dehydro-alpha-D-rhamnose + H2O</text>
        <dbReference type="Rhea" id="RHEA:23820"/>
        <dbReference type="ChEBI" id="CHEBI:15377"/>
        <dbReference type="ChEBI" id="CHEBI:57527"/>
        <dbReference type="ChEBI" id="CHEBI:57964"/>
        <dbReference type="EC" id="4.2.1.47"/>
    </reaction>
</comment>
<dbReference type="Proteomes" id="UP000010310">
    <property type="component" value="Unassembled WGS sequence"/>
</dbReference>
<dbReference type="CDD" id="cd05260">
    <property type="entry name" value="GDP_MD_SDR_e"/>
    <property type="match status" value="1"/>
</dbReference>
<comment type="cofactor">
    <cofactor evidence="2">
        <name>NADP(+)</name>
        <dbReference type="ChEBI" id="CHEBI:58349"/>
    </cofactor>
</comment>
<evidence type="ECO:0000259" key="7">
    <source>
        <dbReference type="Pfam" id="PF16363"/>
    </source>
</evidence>
<dbReference type="Gene3D" id="3.90.25.10">
    <property type="entry name" value="UDP-galactose 4-epimerase, domain 1"/>
    <property type="match status" value="1"/>
</dbReference>
<dbReference type="PANTHER" id="PTHR43715">
    <property type="entry name" value="GDP-MANNOSE 4,6-DEHYDRATASE"/>
    <property type="match status" value="1"/>
</dbReference>
<reference evidence="8 9" key="1">
    <citation type="submission" date="2012-09" db="EMBL/GenBank/DDBJ databases">
        <authorList>
            <person name="Dupont C.L."/>
            <person name="Rusch D.B."/>
            <person name="Lombardo M.-J."/>
            <person name="Novotny M."/>
            <person name="Yee-Greenbaum J."/>
            <person name="Laskin R."/>
        </authorList>
    </citation>
    <scope>NUCLEOTIDE SEQUENCE [LARGE SCALE GENOMIC DNA]</scope>
    <source>
        <strain evidence="8">SAR86E</strain>
    </source>
</reference>
<evidence type="ECO:0000256" key="1">
    <source>
        <dbReference type="ARBA" id="ARBA00000188"/>
    </source>
</evidence>